<reference evidence="1" key="1">
    <citation type="journal article" date="2014" name="Front. Microbiol.">
        <title>High frequency of phylogenetically diverse reductive dehalogenase-homologous genes in deep subseafloor sedimentary metagenomes.</title>
        <authorList>
            <person name="Kawai M."/>
            <person name="Futagami T."/>
            <person name="Toyoda A."/>
            <person name="Takaki Y."/>
            <person name="Nishi S."/>
            <person name="Hori S."/>
            <person name="Arai W."/>
            <person name="Tsubouchi T."/>
            <person name="Morono Y."/>
            <person name="Uchiyama I."/>
            <person name="Ito T."/>
            <person name="Fujiyama A."/>
            <person name="Inagaki F."/>
            <person name="Takami H."/>
        </authorList>
    </citation>
    <scope>NUCLEOTIDE SEQUENCE</scope>
    <source>
        <strain evidence="1">Expedition CK06-06</strain>
    </source>
</reference>
<protein>
    <submittedName>
        <fullName evidence="1">Uncharacterized protein</fullName>
    </submittedName>
</protein>
<comment type="caution">
    <text evidence="1">The sequence shown here is derived from an EMBL/GenBank/DDBJ whole genome shotgun (WGS) entry which is preliminary data.</text>
</comment>
<name>X0T1H5_9ZZZZ</name>
<proteinExistence type="predicted"/>
<organism evidence="1">
    <name type="scientific">marine sediment metagenome</name>
    <dbReference type="NCBI Taxonomy" id="412755"/>
    <lineage>
        <taxon>unclassified sequences</taxon>
        <taxon>metagenomes</taxon>
        <taxon>ecological metagenomes</taxon>
    </lineage>
</organism>
<dbReference type="AlphaFoldDB" id="X0T1H5"/>
<dbReference type="EMBL" id="BARS01008605">
    <property type="protein sequence ID" value="GAF81211.1"/>
    <property type="molecule type" value="Genomic_DNA"/>
</dbReference>
<sequence length="157" mass="16724">DESAYGVDLLVQQFTQSDAWDALRGSTAGGASAQLNPVETAWVQASSSPVVAGVVPTTDNMWAEVARVTVPDQSAYDVAVAIDGKRTDAFGFSSGWYSALAQRDGVVTIQTSTLYDHMSGGADFRFVADGADLVMEVKGVISQDWSWSMTSFTKEIV</sequence>
<gene>
    <name evidence="1" type="ORF">S01H1_16366</name>
</gene>
<feature type="non-terminal residue" evidence="1">
    <location>
        <position position="1"/>
    </location>
</feature>
<accession>X0T1H5</accession>
<evidence type="ECO:0000313" key="1">
    <source>
        <dbReference type="EMBL" id="GAF81211.1"/>
    </source>
</evidence>